<gene>
    <name evidence="2" type="ORF">SD72_01785</name>
</gene>
<name>A0A0D0I151_9MICO</name>
<keyword evidence="3" id="KW-1185">Reference proteome</keyword>
<evidence type="ECO:0008006" key="4">
    <source>
        <dbReference type="Google" id="ProtNLM"/>
    </source>
</evidence>
<dbReference type="EMBL" id="JXSQ01000002">
    <property type="protein sequence ID" value="KIP53471.1"/>
    <property type="molecule type" value="Genomic_DNA"/>
</dbReference>
<organism evidence="2 3">
    <name type="scientific">Leucobacter komagatae</name>
    <dbReference type="NCBI Taxonomy" id="55969"/>
    <lineage>
        <taxon>Bacteria</taxon>
        <taxon>Bacillati</taxon>
        <taxon>Actinomycetota</taxon>
        <taxon>Actinomycetes</taxon>
        <taxon>Micrococcales</taxon>
        <taxon>Microbacteriaceae</taxon>
        <taxon>Leucobacter</taxon>
    </lineage>
</organism>
<protein>
    <recommendedName>
        <fullName evidence="4">Fe-S oxidoreductase</fullName>
    </recommendedName>
</protein>
<dbReference type="Proteomes" id="UP000032120">
    <property type="component" value="Unassembled WGS sequence"/>
</dbReference>
<reference evidence="2 3" key="1">
    <citation type="submission" date="2015-01" db="EMBL/GenBank/DDBJ databases">
        <title>Draft genome sequence of Leucobacter komagatae strain VKM ST2845.</title>
        <authorList>
            <person name="Karlyshev A.V."/>
            <person name="Kudryashova E.B."/>
        </authorList>
    </citation>
    <scope>NUCLEOTIDE SEQUENCE [LARGE SCALE GENOMIC DNA]</scope>
    <source>
        <strain evidence="2 3">VKM ST2845</strain>
    </source>
</reference>
<feature type="compositionally biased region" description="Acidic residues" evidence="1">
    <location>
        <begin position="109"/>
        <end position="119"/>
    </location>
</feature>
<dbReference type="OrthoDB" id="5007400at2"/>
<evidence type="ECO:0000313" key="2">
    <source>
        <dbReference type="EMBL" id="KIP53471.1"/>
    </source>
</evidence>
<dbReference type="RefSeq" id="WP_042542738.1">
    <property type="nucleotide sequence ID" value="NZ_JXSQ01000002.1"/>
</dbReference>
<comment type="caution">
    <text evidence="2">The sequence shown here is derived from an EMBL/GenBank/DDBJ whole genome shotgun (WGS) entry which is preliminary data.</text>
</comment>
<evidence type="ECO:0000313" key="3">
    <source>
        <dbReference type="Proteomes" id="UP000032120"/>
    </source>
</evidence>
<feature type="region of interest" description="Disordered" evidence="1">
    <location>
        <begin position="71"/>
        <end position="119"/>
    </location>
</feature>
<feature type="compositionally biased region" description="Gly residues" evidence="1">
    <location>
        <begin position="92"/>
        <end position="104"/>
    </location>
</feature>
<proteinExistence type="predicted"/>
<accession>A0A0D0I151</accession>
<dbReference type="AlphaFoldDB" id="A0A0D0I151"/>
<sequence>MQLGSRWQFGYAPHPAVPGVLHEAIAAAEAAARSHAGAASGASWTLTWLEGRPRVELTGGAGEELADLSVAADGSVTTRGVTAGSDPAEGATHGGDGRPLGGGDASDSGSDDDDDDWLN</sequence>
<evidence type="ECO:0000256" key="1">
    <source>
        <dbReference type="SAM" id="MobiDB-lite"/>
    </source>
</evidence>